<proteinExistence type="predicted"/>
<evidence type="ECO:0000313" key="1">
    <source>
        <dbReference type="EMBL" id="KAI0048834.1"/>
    </source>
</evidence>
<keyword evidence="2" id="KW-1185">Reference proteome</keyword>
<gene>
    <name evidence="1" type="ORF">FA95DRAFT_1678043</name>
</gene>
<comment type="caution">
    <text evidence="1">The sequence shown here is derived from an EMBL/GenBank/DDBJ whole genome shotgun (WGS) entry which is preliminary data.</text>
</comment>
<dbReference type="EMBL" id="MU275881">
    <property type="protein sequence ID" value="KAI0048834.1"/>
    <property type="molecule type" value="Genomic_DNA"/>
</dbReference>
<reference evidence="1" key="2">
    <citation type="journal article" date="2022" name="New Phytol.">
        <title>Evolutionary transition to the ectomycorrhizal habit in the genomes of a hyperdiverse lineage of mushroom-forming fungi.</title>
        <authorList>
            <person name="Looney B."/>
            <person name="Miyauchi S."/>
            <person name="Morin E."/>
            <person name="Drula E."/>
            <person name="Courty P.E."/>
            <person name="Kohler A."/>
            <person name="Kuo A."/>
            <person name="LaButti K."/>
            <person name="Pangilinan J."/>
            <person name="Lipzen A."/>
            <person name="Riley R."/>
            <person name="Andreopoulos W."/>
            <person name="He G."/>
            <person name="Johnson J."/>
            <person name="Nolan M."/>
            <person name="Tritt A."/>
            <person name="Barry K.W."/>
            <person name="Grigoriev I.V."/>
            <person name="Nagy L.G."/>
            <person name="Hibbett D."/>
            <person name="Henrissat B."/>
            <person name="Matheny P.B."/>
            <person name="Labbe J."/>
            <person name="Martin F.M."/>
        </authorList>
    </citation>
    <scope>NUCLEOTIDE SEQUENCE</scope>
    <source>
        <strain evidence="1">FP105234-sp</strain>
    </source>
</reference>
<reference evidence="1" key="1">
    <citation type="submission" date="2021-02" db="EMBL/GenBank/DDBJ databases">
        <authorList>
            <consortium name="DOE Joint Genome Institute"/>
            <person name="Ahrendt S."/>
            <person name="Looney B.P."/>
            <person name="Miyauchi S."/>
            <person name="Morin E."/>
            <person name="Drula E."/>
            <person name="Courty P.E."/>
            <person name="Chicoki N."/>
            <person name="Fauchery L."/>
            <person name="Kohler A."/>
            <person name="Kuo A."/>
            <person name="Labutti K."/>
            <person name="Pangilinan J."/>
            <person name="Lipzen A."/>
            <person name="Riley R."/>
            <person name="Andreopoulos W."/>
            <person name="He G."/>
            <person name="Johnson J."/>
            <person name="Barry K.W."/>
            <person name="Grigoriev I.V."/>
            <person name="Nagy L."/>
            <person name="Hibbett D."/>
            <person name="Henrissat B."/>
            <person name="Matheny P.B."/>
            <person name="Labbe J."/>
            <person name="Martin F."/>
        </authorList>
    </citation>
    <scope>NUCLEOTIDE SEQUENCE</scope>
    <source>
        <strain evidence="1">FP105234-sp</strain>
    </source>
</reference>
<protein>
    <submittedName>
        <fullName evidence="1">Uncharacterized protein</fullName>
    </submittedName>
</protein>
<evidence type="ECO:0000313" key="2">
    <source>
        <dbReference type="Proteomes" id="UP000814033"/>
    </source>
</evidence>
<organism evidence="1 2">
    <name type="scientific">Auriscalpium vulgare</name>
    <dbReference type="NCBI Taxonomy" id="40419"/>
    <lineage>
        <taxon>Eukaryota</taxon>
        <taxon>Fungi</taxon>
        <taxon>Dikarya</taxon>
        <taxon>Basidiomycota</taxon>
        <taxon>Agaricomycotina</taxon>
        <taxon>Agaricomycetes</taxon>
        <taxon>Russulales</taxon>
        <taxon>Auriscalpiaceae</taxon>
        <taxon>Auriscalpium</taxon>
    </lineage>
</organism>
<dbReference type="Proteomes" id="UP000814033">
    <property type="component" value="Unassembled WGS sequence"/>
</dbReference>
<accession>A0ACB8RX44</accession>
<sequence>MEVEYAWQPPVYGTTQPPKLVHQADLKSDPGFPENFARSAKWCPDGSLALAHCENRAMQYLDLPPELLDLTLVQASTPALRSFPQAAPVLDFAWYPRATPRDPSSFCFVASVKETPVKLLDASDGRLRASYKIVDHRERQVAPHSLAFNNSASKLYCGFEDAIEIFDLNYPGAGTRLATTPSRKSKDGLKGIVSALAFCPSYDPSYSLYAAGSLSHSPQDSANIVLLSEDTGDKPVGWVGDGTASVTQLAFNPMKPHILYASFRRRDAICSYDLRGDTGAPLQTFLRPAGSAVTNQRLRFDVDLSGRWLSVGDQQGSICVFPLDEGTSDEPAASESAAYEVGPALTYSAHQDAVGSVAFHPLRPLLLSVSGSRHFDLNKASRHPSPSTASSSSSDSGSDAGDEERGEAGAGSQGEGTGRRVRVPRRRVQPVARDASCRLWDFSPADKHL</sequence>
<name>A0ACB8RX44_9AGAM</name>